<proteinExistence type="predicted"/>
<organism evidence="1 2">
    <name type="scientific">Caligus rogercresseyi</name>
    <name type="common">Sea louse</name>
    <dbReference type="NCBI Taxonomy" id="217165"/>
    <lineage>
        <taxon>Eukaryota</taxon>
        <taxon>Metazoa</taxon>
        <taxon>Ecdysozoa</taxon>
        <taxon>Arthropoda</taxon>
        <taxon>Crustacea</taxon>
        <taxon>Multicrustacea</taxon>
        <taxon>Hexanauplia</taxon>
        <taxon>Copepoda</taxon>
        <taxon>Siphonostomatoida</taxon>
        <taxon>Caligidae</taxon>
        <taxon>Caligus</taxon>
    </lineage>
</organism>
<dbReference type="AlphaFoldDB" id="A0A7T8K976"/>
<sequence length="62" mass="7133">MNELDQRDIGFSKMEQQLTLQGQRWLFEGTFSGVPHFNKGRFGRGQPFPPICPFVIFICGDI</sequence>
<evidence type="ECO:0000313" key="2">
    <source>
        <dbReference type="Proteomes" id="UP000595437"/>
    </source>
</evidence>
<keyword evidence="2" id="KW-1185">Reference proteome</keyword>
<reference evidence="2" key="1">
    <citation type="submission" date="2021-01" db="EMBL/GenBank/DDBJ databases">
        <title>Caligus Genome Assembly.</title>
        <authorList>
            <person name="Gallardo-Escarate C."/>
        </authorList>
    </citation>
    <scope>NUCLEOTIDE SEQUENCE [LARGE SCALE GENOMIC DNA]</scope>
</reference>
<gene>
    <name evidence="1" type="ORF">FKW44_012975</name>
</gene>
<name>A0A7T8K976_CALRO</name>
<protein>
    <submittedName>
        <fullName evidence="1">Uncharacterized protein</fullName>
    </submittedName>
</protein>
<evidence type="ECO:0000313" key="1">
    <source>
        <dbReference type="EMBL" id="QQP51567.1"/>
    </source>
</evidence>
<dbReference type="EMBL" id="CP045897">
    <property type="protein sequence ID" value="QQP51567.1"/>
    <property type="molecule type" value="Genomic_DNA"/>
</dbReference>
<dbReference type="Proteomes" id="UP000595437">
    <property type="component" value="Chromosome 8"/>
</dbReference>
<accession>A0A7T8K976</accession>